<sequence length="243" mass="27876">MAYMDVNYLAEIIAFERWLETNYLPIPSQLLWYKMMNLFNRSGWSEWVIVDNLRLMAAMSMGREATFIKARDELIKAGRIVYQKGRKGSPNKYKMVYFTFKSVVQNEVYQVVQNEVFPVVESEVQSADIFKHKQKQNNKKDTNVSKEKRFIPPSVSAVGSYCQERNNGIDAGQFVDYYQSKGWMIGKNHMKDWKAAVRTWEQRKKGGIEGGPVAGNDHPDTGRKGRTYSDGYLSGAGEGFTGF</sequence>
<accession>A0A0J9BLX1</accession>
<protein>
    <recommendedName>
        <fullName evidence="4">DnaD domain-containing protein</fullName>
    </recommendedName>
</protein>
<organism evidence="2 3">
    <name type="scientific">[Clostridium] citroniae WAL-19142</name>
    <dbReference type="NCBI Taxonomy" id="742734"/>
    <lineage>
        <taxon>Bacteria</taxon>
        <taxon>Bacillati</taxon>
        <taxon>Bacillota</taxon>
        <taxon>Clostridia</taxon>
        <taxon>Lachnospirales</taxon>
        <taxon>Lachnospiraceae</taxon>
        <taxon>Enterocloster</taxon>
    </lineage>
</organism>
<evidence type="ECO:0008006" key="4">
    <source>
        <dbReference type="Google" id="ProtNLM"/>
    </source>
</evidence>
<name>A0A0J9BLX1_9FIRM</name>
<feature type="region of interest" description="Disordered" evidence="1">
    <location>
        <begin position="205"/>
        <end position="229"/>
    </location>
</feature>
<evidence type="ECO:0000313" key="3">
    <source>
        <dbReference type="Proteomes" id="UP000037392"/>
    </source>
</evidence>
<dbReference type="EMBL" id="ADLK01000041">
    <property type="protein sequence ID" value="KMW14147.1"/>
    <property type="molecule type" value="Genomic_DNA"/>
</dbReference>
<evidence type="ECO:0000313" key="2">
    <source>
        <dbReference type="EMBL" id="KMW14147.1"/>
    </source>
</evidence>
<evidence type="ECO:0000256" key="1">
    <source>
        <dbReference type="SAM" id="MobiDB-lite"/>
    </source>
</evidence>
<gene>
    <name evidence="2" type="ORF">HMPREF9470_04909</name>
</gene>
<proteinExistence type="predicted"/>
<dbReference type="Proteomes" id="UP000037392">
    <property type="component" value="Unassembled WGS sequence"/>
</dbReference>
<comment type="caution">
    <text evidence="2">The sequence shown here is derived from an EMBL/GenBank/DDBJ whole genome shotgun (WGS) entry which is preliminary data.</text>
</comment>
<reference evidence="2 3" key="1">
    <citation type="submission" date="2011-04" db="EMBL/GenBank/DDBJ databases">
        <title>The Genome Sequence of Clostridium citroniae WAL-19142.</title>
        <authorList>
            <consortium name="The Broad Institute Genome Sequencing Platform"/>
            <person name="Earl A."/>
            <person name="Ward D."/>
            <person name="Feldgarden M."/>
            <person name="Gevers D."/>
            <person name="Warren Y.A."/>
            <person name="Tyrrell K.L."/>
            <person name="Citron D.M."/>
            <person name="Goldstein E.J."/>
            <person name="Daigneault M."/>
            <person name="Allen-Vercoe E."/>
            <person name="Young S.K."/>
            <person name="Zeng Q."/>
            <person name="Gargeya S."/>
            <person name="Fitzgerald M."/>
            <person name="Haas B."/>
            <person name="Abouelleil A."/>
            <person name="Alvarado L."/>
            <person name="Arachchi H.M."/>
            <person name="Berlin A."/>
            <person name="Brown A."/>
            <person name="Chapman S.B."/>
            <person name="Chen Z."/>
            <person name="Dunbar C."/>
            <person name="Freedman E."/>
            <person name="Gearin G."/>
            <person name="Gellesch M."/>
            <person name="Goldberg J."/>
            <person name="Griggs A."/>
            <person name="Gujja S."/>
            <person name="Heilman E.R."/>
            <person name="Heiman D."/>
            <person name="Howarth C."/>
            <person name="Larson L."/>
            <person name="Lui A."/>
            <person name="MacDonald P.J."/>
            <person name="Mehta T."/>
            <person name="Montmayeur A."/>
            <person name="Murphy C."/>
            <person name="Neiman D."/>
            <person name="Pearson M."/>
            <person name="Priest M."/>
            <person name="Roberts A."/>
            <person name="Saif S."/>
            <person name="Shea T."/>
            <person name="Shenoy N."/>
            <person name="Sisk P."/>
            <person name="Stolte C."/>
            <person name="Sykes S."/>
            <person name="White J."/>
            <person name="Yandava C."/>
            <person name="Wortman J."/>
            <person name="Nusbaum C."/>
            <person name="Birren B."/>
        </authorList>
    </citation>
    <scope>NUCLEOTIDE SEQUENCE [LARGE SCALE GENOMIC DNA]</scope>
    <source>
        <strain evidence="2 3">WAL-19142</strain>
    </source>
</reference>
<dbReference type="AlphaFoldDB" id="A0A0J9BLX1"/>
<dbReference type="PATRIC" id="fig|742734.4.peg.5257"/>